<proteinExistence type="predicted"/>
<protein>
    <submittedName>
        <fullName evidence="1">Uncharacterized protein</fullName>
    </submittedName>
</protein>
<comment type="caution">
    <text evidence="1">The sequence shown here is derived from an EMBL/GenBank/DDBJ whole genome shotgun (WGS) entry which is preliminary data.</text>
</comment>
<organism evidence="1 2">
    <name type="scientific">Pseudomonas amygdali pv. lachrymans</name>
    <name type="common">Pseudomonas syringae pv. lachrymans</name>
    <dbReference type="NCBI Taxonomy" id="53707"/>
    <lineage>
        <taxon>Bacteria</taxon>
        <taxon>Pseudomonadati</taxon>
        <taxon>Pseudomonadota</taxon>
        <taxon>Gammaproteobacteria</taxon>
        <taxon>Pseudomonadales</taxon>
        <taxon>Pseudomonadaceae</taxon>
        <taxon>Pseudomonas</taxon>
        <taxon>Pseudomonas amygdali</taxon>
    </lineage>
</organism>
<evidence type="ECO:0000313" key="2">
    <source>
        <dbReference type="Proteomes" id="UP000271817"/>
    </source>
</evidence>
<dbReference type="AlphaFoldDB" id="A0AB37RAW7"/>
<accession>A0AB37RAW7</accession>
<gene>
    <name evidence="1" type="ORF">ALP33_200065</name>
</gene>
<dbReference type="Proteomes" id="UP000271817">
    <property type="component" value="Unassembled WGS sequence"/>
</dbReference>
<sequence>MARDFIRITPLPGRLPSPATPAELKGISQPSMRTFTPLAALILSSSPMQGWDPSRMKYMEG</sequence>
<name>A0AB37RAW7_PSEAV</name>
<dbReference type="EMBL" id="RBTW01000024">
    <property type="protein sequence ID" value="RMU22989.1"/>
    <property type="molecule type" value="Genomic_DNA"/>
</dbReference>
<evidence type="ECO:0000313" key="1">
    <source>
        <dbReference type="EMBL" id="RMU22989.1"/>
    </source>
</evidence>
<reference evidence="1 2" key="1">
    <citation type="submission" date="2018-08" db="EMBL/GenBank/DDBJ databases">
        <title>Recombination of ecologically and evolutionarily significant loci maintains genetic cohesion in the Pseudomonas syringae species complex.</title>
        <authorList>
            <person name="Dillon M."/>
            <person name="Thakur S."/>
            <person name="Almeida R.N.D."/>
            <person name="Weir B.S."/>
            <person name="Guttman D.S."/>
        </authorList>
    </citation>
    <scope>NUCLEOTIDE SEQUENCE [LARGE SCALE GENOMIC DNA]</scope>
    <source>
        <strain evidence="1 2">ICMP 3402</strain>
    </source>
</reference>